<sequence length="210" mass="23423">MTKIDPNLLYSSLQTKKREGGNDILGKDDFLKILMTQLQNQDPMNPMQDKDFIAQMATFSSLEQMTNLTNTMEKFVENKNQSQLISYNQFVGKQVTWHKISNADTDEAPEITEGQGIVKGIRFKENNVEFVMEDGTILTPGNISQVNDVTASDVSLVNASMLIGKKVTWEDEEGEKTGTVQSVSSKDSHIWVHTDGGERIKSGSLTKIES</sequence>
<comment type="function">
    <text evidence="3">Required for flagellar hook formation. May act as a scaffolding protein.</text>
</comment>
<evidence type="ECO:0000256" key="1">
    <source>
        <dbReference type="ARBA" id="ARBA00010577"/>
    </source>
</evidence>
<dbReference type="GO" id="GO:0044781">
    <property type="term" value="P:bacterial-type flagellum organization"/>
    <property type="evidence" value="ECO:0007669"/>
    <property type="project" value="UniProtKB-UniRule"/>
</dbReference>
<dbReference type="RefSeq" id="WP_058298415.1">
    <property type="nucleotide sequence ID" value="NZ_FMAU01000002.1"/>
</dbReference>
<gene>
    <name evidence="4" type="ORF">GA0061094_2159</name>
</gene>
<keyword evidence="2 3" id="KW-1005">Bacterial flagellum biogenesis</keyword>
<evidence type="ECO:0000313" key="5">
    <source>
        <dbReference type="Proteomes" id="UP000181997"/>
    </source>
</evidence>
<keyword evidence="4" id="KW-0966">Cell projection</keyword>
<keyword evidence="5" id="KW-1185">Reference proteome</keyword>
<evidence type="ECO:0000256" key="3">
    <source>
        <dbReference type="RuleBase" id="RU362076"/>
    </source>
</evidence>
<protein>
    <recommendedName>
        <fullName evidence="3">Basal-body rod modification protein FlgD</fullName>
    </recommendedName>
</protein>
<dbReference type="Proteomes" id="UP000181997">
    <property type="component" value="Unassembled WGS sequence"/>
</dbReference>
<dbReference type="NCBIfam" id="NF007197">
    <property type="entry name" value="PRK09618.1"/>
    <property type="match status" value="1"/>
</dbReference>
<dbReference type="OrthoDB" id="280334at2"/>
<dbReference type="InterPro" id="IPR005648">
    <property type="entry name" value="FlgD"/>
</dbReference>
<dbReference type="EMBL" id="FMAU01000002">
    <property type="protein sequence ID" value="SCC05747.1"/>
    <property type="molecule type" value="Genomic_DNA"/>
</dbReference>
<reference evidence="5" key="1">
    <citation type="submission" date="2016-08" db="EMBL/GenBank/DDBJ databases">
        <authorList>
            <person name="Varghese N."/>
            <person name="Submissions Spin"/>
        </authorList>
    </citation>
    <scope>NUCLEOTIDE SEQUENCE [LARGE SCALE GENOMIC DNA]</scope>
    <source>
        <strain evidence="5">SGD-1123</strain>
    </source>
</reference>
<organism evidence="4 5">
    <name type="scientific">[Bacillus] enclensis</name>
    <dbReference type="NCBI Taxonomy" id="1402860"/>
    <lineage>
        <taxon>Bacteria</taxon>
        <taxon>Bacillati</taxon>
        <taxon>Bacillota</taxon>
        <taxon>Bacilli</taxon>
        <taxon>Bacillales</taxon>
        <taxon>Bacillaceae</taxon>
        <taxon>Rossellomorea</taxon>
    </lineage>
</organism>
<comment type="similarity">
    <text evidence="1 3">Belongs to the FlgD family.</text>
</comment>
<evidence type="ECO:0000256" key="2">
    <source>
        <dbReference type="ARBA" id="ARBA00022795"/>
    </source>
</evidence>
<keyword evidence="4" id="KW-0282">Flagellum</keyword>
<keyword evidence="4" id="KW-0969">Cilium</keyword>
<evidence type="ECO:0000313" key="4">
    <source>
        <dbReference type="EMBL" id="SCC05747.1"/>
    </source>
</evidence>
<name>A0A0V8HIY6_9BACI</name>
<proteinExistence type="inferred from homology"/>
<dbReference type="AlphaFoldDB" id="A0A0V8HIY6"/>
<dbReference type="Pfam" id="PF03963">
    <property type="entry name" value="FlgD"/>
    <property type="match status" value="1"/>
</dbReference>
<accession>A0A0V8HIY6</accession>